<dbReference type="GO" id="GO:0051213">
    <property type="term" value="F:dioxygenase activity"/>
    <property type="evidence" value="ECO:0007669"/>
    <property type="project" value="UniProtKB-KW"/>
</dbReference>
<sequence length="64" mass="7301">MRQSIIHVTLLVKDYDDAIEFYVNKLNFKVVENTKLSDVKQSVLIQPPGFGRCYDIAISHFSVG</sequence>
<dbReference type="Pfam" id="PF00903">
    <property type="entry name" value="Glyoxalase"/>
    <property type="match status" value="1"/>
</dbReference>
<comment type="caution">
    <text evidence="2">The sequence shown here is derived from an EMBL/GenBank/DDBJ whole genome shotgun (WGS) entry which is preliminary data.</text>
</comment>
<evidence type="ECO:0000259" key="1">
    <source>
        <dbReference type="PROSITE" id="PS51819"/>
    </source>
</evidence>
<keyword evidence="3" id="KW-1185">Reference proteome</keyword>
<organism evidence="2 3">
    <name type="scientific">Mucilaginibacter gracilis</name>
    <dbReference type="NCBI Taxonomy" id="423350"/>
    <lineage>
        <taxon>Bacteria</taxon>
        <taxon>Pseudomonadati</taxon>
        <taxon>Bacteroidota</taxon>
        <taxon>Sphingobacteriia</taxon>
        <taxon>Sphingobacteriales</taxon>
        <taxon>Sphingobacteriaceae</taxon>
        <taxon>Mucilaginibacter</taxon>
    </lineage>
</organism>
<dbReference type="OrthoDB" id="9794917at2"/>
<gene>
    <name evidence="2" type="ORF">BDD43_3761</name>
</gene>
<dbReference type="InterPro" id="IPR004360">
    <property type="entry name" value="Glyas_Fos-R_dOase_dom"/>
</dbReference>
<dbReference type="Proteomes" id="UP000268007">
    <property type="component" value="Unassembled WGS sequence"/>
</dbReference>
<keyword evidence="2" id="KW-0223">Dioxygenase</keyword>
<evidence type="ECO:0000313" key="3">
    <source>
        <dbReference type="Proteomes" id="UP000268007"/>
    </source>
</evidence>
<accession>A0A495J4D3</accession>
<protein>
    <submittedName>
        <fullName evidence="2">Glyoxalase/bleomycin resistance protein/dioxygenase superfamily protein</fullName>
    </submittedName>
</protein>
<proteinExistence type="predicted"/>
<dbReference type="InterPro" id="IPR037523">
    <property type="entry name" value="VOC_core"/>
</dbReference>
<dbReference type="InterPro" id="IPR029068">
    <property type="entry name" value="Glyas_Bleomycin-R_OHBP_Dase"/>
</dbReference>
<keyword evidence="2" id="KW-0560">Oxidoreductase</keyword>
<dbReference type="EMBL" id="RBKU01000001">
    <property type="protein sequence ID" value="RKR83551.1"/>
    <property type="molecule type" value="Genomic_DNA"/>
</dbReference>
<name>A0A495J4D3_9SPHI</name>
<feature type="domain" description="VOC" evidence="1">
    <location>
        <begin position="4"/>
        <end position="64"/>
    </location>
</feature>
<dbReference type="Gene3D" id="3.10.180.10">
    <property type="entry name" value="2,3-Dihydroxybiphenyl 1,2-Dioxygenase, domain 1"/>
    <property type="match status" value="1"/>
</dbReference>
<dbReference type="PROSITE" id="PS51819">
    <property type="entry name" value="VOC"/>
    <property type="match status" value="1"/>
</dbReference>
<reference evidence="2 3" key="1">
    <citation type="submission" date="2018-10" db="EMBL/GenBank/DDBJ databases">
        <title>Genomic Encyclopedia of Archaeal and Bacterial Type Strains, Phase II (KMG-II): from individual species to whole genera.</title>
        <authorList>
            <person name="Goeker M."/>
        </authorList>
    </citation>
    <scope>NUCLEOTIDE SEQUENCE [LARGE SCALE GENOMIC DNA]</scope>
    <source>
        <strain evidence="2 3">DSM 18602</strain>
    </source>
</reference>
<evidence type="ECO:0000313" key="2">
    <source>
        <dbReference type="EMBL" id="RKR83551.1"/>
    </source>
</evidence>
<dbReference type="SUPFAM" id="SSF54593">
    <property type="entry name" value="Glyoxalase/Bleomycin resistance protein/Dihydroxybiphenyl dioxygenase"/>
    <property type="match status" value="1"/>
</dbReference>
<dbReference type="RefSeq" id="WP_121199031.1">
    <property type="nucleotide sequence ID" value="NZ_RBKU01000001.1"/>
</dbReference>
<dbReference type="AlphaFoldDB" id="A0A495J4D3"/>